<dbReference type="SUPFAM" id="SSF57924">
    <property type="entry name" value="Inhibitor of apoptosis (IAP) repeat"/>
    <property type="match status" value="1"/>
</dbReference>
<evidence type="ECO:0000313" key="4">
    <source>
        <dbReference type="Proteomes" id="UP000035682"/>
    </source>
</evidence>
<reference evidence="5" key="2">
    <citation type="submission" date="2020-12" db="UniProtKB">
        <authorList>
            <consortium name="WormBaseParasite"/>
        </authorList>
    </citation>
    <scope>IDENTIFICATION</scope>
</reference>
<evidence type="ECO:0000313" key="6">
    <source>
        <dbReference type="WormBase" id="SRAE_1000329100"/>
    </source>
</evidence>
<dbReference type="RefSeq" id="XP_024504239.1">
    <property type="nucleotide sequence ID" value="XM_024650464.1"/>
</dbReference>
<organism evidence="3">
    <name type="scientific">Strongyloides ratti</name>
    <name type="common">Parasitic roundworm</name>
    <dbReference type="NCBI Taxonomy" id="34506"/>
    <lineage>
        <taxon>Eukaryota</taxon>
        <taxon>Metazoa</taxon>
        <taxon>Ecdysozoa</taxon>
        <taxon>Nematoda</taxon>
        <taxon>Chromadorea</taxon>
        <taxon>Rhabditida</taxon>
        <taxon>Tylenchina</taxon>
        <taxon>Panagrolaimomorpha</taxon>
        <taxon>Strongyloidoidea</taxon>
        <taxon>Strongyloididae</taxon>
        <taxon>Strongyloides</taxon>
    </lineage>
</organism>
<dbReference type="CDD" id="cd00022">
    <property type="entry name" value="BIR"/>
    <property type="match status" value="1"/>
</dbReference>
<dbReference type="GO" id="GO:0046872">
    <property type="term" value="F:metal ion binding"/>
    <property type="evidence" value="ECO:0007669"/>
    <property type="project" value="UniProtKB-KW"/>
</dbReference>
<dbReference type="PANTHER" id="PTHR46771:SF5">
    <property type="entry name" value="DETERIN"/>
    <property type="match status" value="1"/>
</dbReference>
<dbReference type="Gene3D" id="1.10.1170.10">
    <property type="entry name" value="Inhibitor Of Apoptosis Protein (2mihbC-IAP-1), Chain A"/>
    <property type="match status" value="1"/>
</dbReference>
<dbReference type="PANTHER" id="PTHR46771">
    <property type="entry name" value="DETERIN"/>
    <property type="match status" value="1"/>
</dbReference>
<name>A0A090LA70_STRRB</name>
<dbReference type="OrthoDB" id="2196114at2759"/>
<dbReference type="SMART" id="SM00238">
    <property type="entry name" value="BIR"/>
    <property type="match status" value="1"/>
</dbReference>
<keyword evidence="1" id="KW-0479">Metal-binding</keyword>
<dbReference type="AlphaFoldDB" id="A0A090LA70"/>
<gene>
    <name evidence="3 5 6" type="ORF">SRAE_1000329100</name>
</gene>
<dbReference type="CTD" id="36377403"/>
<accession>A0A090LA70</accession>
<sequence>MIRKSFSPLAYLDSFNDPEITSLLLTVNRLKTFKEWPFDNISSAKCTSIELAIAGFYMTSNEENAPLAKCICCLKELTWEEDDIPLHEHLRKMPHCRLAEIISEKKEKDMTIRDILSILTMRDITIIVNSQIDEDISIINSAMKYNDDFVVRTLKNF</sequence>
<evidence type="ECO:0000256" key="2">
    <source>
        <dbReference type="ARBA" id="ARBA00022833"/>
    </source>
</evidence>
<evidence type="ECO:0000313" key="3">
    <source>
        <dbReference type="EMBL" id="CEF65038.1"/>
    </source>
</evidence>
<dbReference type="InterPro" id="IPR051190">
    <property type="entry name" value="Baculoviral_IAP"/>
</dbReference>
<evidence type="ECO:0000256" key="1">
    <source>
        <dbReference type="ARBA" id="ARBA00022723"/>
    </source>
</evidence>
<keyword evidence="2" id="KW-0862">Zinc</keyword>
<dbReference type="Proteomes" id="UP000035682">
    <property type="component" value="Unplaced"/>
</dbReference>
<protein>
    <submittedName>
        <fullName evidence="3 5">Baculoviral inhibition of apoptosis protein repeat domain-containing protein</fullName>
    </submittedName>
</protein>
<keyword evidence="4" id="KW-1185">Reference proteome</keyword>
<proteinExistence type="predicted"/>
<dbReference type="WBParaSite" id="SRAE_1000329100.1">
    <property type="protein sequence ID" value="SRAE_1000329100.1"/>
    <property type="gene ID" value="WBGene00259908"/>
</dbReference>
<dbReference type="WormBase" id="SRAE_1000329100">
    <property type="protein sequence ID" value="SRP07188"/>
    <property type="gene ID" value="WBGene00259908"/>
</dbReference>
<dbReference type="Pfam" id="PF00653">
    <property type="entry name" value="BIR"/>
    <property type="match status" value="1"/>
</dbReference>
<dbReference type="InterPro" id="IPR001370">
    <property type="entry name" value="BIR_rpt"/>
</dbReference>
<dbReference type="GeneID" id="36377403"/>
<dbReference type="PROSITE" id="PS50143">
    <property type="entry name" value="BIR_REPEAT_2"/>
    <property type="match status" value="1"/>
</dbReference>
<reference evidence="3 4" key="1">
    <citation type="submission" date="2014-09" db="EMBL/GenBank/DDBJ databases">
        <authorList>
            <person name="Martin A.A."/>
        </authorList>
    </citation>
    <scope>NUCLEOTIDE SEQUENCE</scope>
    <source>
        <strain evidence="4">ED321</strain>
        <strain evidence="3">ED321 Heterogonic</strain>
    </source>
</reference>
<dbReference type="STRING" id="34506.A0A090LA70"/>
<dbReference type="EMBL" id="LN609528">
    <property type="protein sequence ID" value="CEF65038.1"/>
    <property type="molecule type" value="Genomic_DNA"/>
</dbReference>
<dbReference type="OMA" id="EHEMMIN"/>
<evidence type="ECO:0000313" key="5">
    <source>
        <dbReference type="WBParaSite" id="SRAE_1000329100.1"/>
    </source>
</evidence>